<evidence type="ECO:0000313" key="1">
    <source>
        <dbReference type="EMBL" id="MBX70424.1"/>
    </source>
</evidence>
<accession>A0A2P2QU84</accession>
<name>A0A2P2QU84_RHIMU</name>
<proteinExistence type="predicted"/>
<reference evidence="1" key="1">
    <citation type="submission" date="2018-02" db="EMBL/GenBank/DDBJ databases">
        <title>Rhizophora mucronata_Transcriptome.</title>
        <authorList>
            <person name="Meera S.P."/>
            <person name="Sreeshan A."/>
            <person name="Augustine A."/>
        </authorList>
    </citation>
    <scope>NUCLEOTIDE SEQUENCE</scope>
    <source>
        <tissue evidence="1">Leaf</tissue>
    </source>
</reference>
<dbReference type="EMBL" id="GGEC01089940">
    <property type="protein sequence ID" value="MBX70424.1"/>
    <property type="molecule type" value="Transcribed_RNA"/>
</dbReference>
<protein>
    <submittedName>
        <fullName evidence="1">Uncharacterized protein</fullName>
    </submittedName>
</protein>
<sequence length="12" mass="1382">MVCYDENIPKGI</sequence>
<organism evidence="1">
    <name type="scientific">Rhizophora mucronata</name>
    <name type="common">Asiatic mangrove</name>
    <dbReference type="NCBI Taxonomy" id="61149"/>
    <lineage>
        <taxon>Eukaryota</taxon>
        <taxon>Viridiplantae</taxon>
        <taxon>Streptophyta</taxon>
        <taxon>Embryophyta</taxon>
        <taxon>Tracheophyta</taxon>
        <taxon>Spermatophyta</taxon>
        <taxon>Magnoliopsida</taxon>
        <taxon>eudicotyledons</taxon>
        <taxon>Gunneridae</taxon>
        <taxon>Pentapetalae</taxon>
        <taxon>rosids</taxon>
        <taxon>fabids</taxon>
        <taxon>Malpighiales</taxon>
        <taxon>Rhizophoraceae</taxon>
        <taxon>Rhizophora</taxon>
    </lineage>
</organism>